<accession>A0A2A5JC91</accession>
<dbReference type="Proteomes" id="UP000230886">
    <property type="component" value="Unassembled WGS sequence"/>
</dbReference>
<dbReference type="GeneID" id="57487083"/>
<dbReference type="Gene3D" id="3.30.530.20">
    <property type="match status" value="1"/>
</dbReference>
<reference evidence="1 2" key="1">
    <citation type="submission" date="2017-07" db="EMBL/GenBank/DDBJ databases">
        <title>Draft sequence of Rhodococcus enclensis 23b-28.</title>
        <authorList>
            <person name="Besaury L."/>
            <person name="Sancelme M."/>
            <person name="Amato P."/>
            <person name="Lallement A."/>
            <person name="Delort A.-M."/>
        </authorList>
    </citation>
    <scope>NUCLEOTIDE SEQUENCE [LARGE SCALE GENOMIC DNA]</scope>
    <source>
        <strain evidence="1 2">23b-28</strain>
    </source>
</reference>
<comment type="caution">
    <text evidence="1">The sequence shown here is derived from an EMBL/GenBank/DDBJ whole genome shotgun (WGS) entry which is preliminary data.</text>
</comment>
<proteinExistence type="predicted"/>
<evidence type="ECO:0000313" key="2">
    <source>
        <dbReference type="Proteomes" id="UP000230886"/>
    </source>
</evidence>
<dbReference type="AlphaFoldDB" id="A0A2A5JC91"/>
<dbReference type="SUPFAM" id="SSF55961">
    <property type="entry name" value="Bet v1-like"/>
    <property type="match status" value="1"/>
</dbReference>
<protein>
    <submittedName>
        <fullName evidence="1">ATPase</fullName>
    </submittedName>
</protein>
<sequence>MSEKFEIRREVVVPGTPEQIWAAISAETAGWMFPSPLEIPADGSSPDSPIIATWEPPRELAIHMQGPDGWFNNLEYVVEARDESTAVVRYVHAGVFAEDWDNQYDGASKHTDFYLHSLGQYVRYFAGKPVTYVSAEGPESSSSPQAMGTLRSALGITSGTAVGDATSVKVPGIGTVDAIVDYINDWFIGLRTEDALLRFYGRNAFGGTVDAAHHLFAEGADGGSATTAWQAWLDGVFA</sequence>
<evidence type="ECO:0000313" key="1">
    <source>
        <dbReference type="EMBL" id="PCK26877.1"/>
    </source>
</evidence>
<dbReference type="InterPro" id="IPR023393">
    <property type="entry name" value="START-like_dom_sf"/>
</dbReference>
<name>A0A2A5JC91_RHOSG</name>
<gene>
    <name evidence="1" type="ORF">CHR55_13850</name>
</gene>
<organism evidence="1 2">
    <name type="scientific">Rhodococcus qingshengii</name>
    <dbReference type="NCBI Taxonomy" id="334542"/>
    <lineage>
        <taxon>Bacteria</taxon>
        <taxon>Bacillati</taxon>
        <taxon>Actinomycetota</taxon>
        <taxon>Actinomycetes</taxon>
        <taxon>Mycobacteriales</taxon>
        <taxon>Nocardiaceae</taxon>
        <taxon>Rhodococcus</taxon>
        <taxon>Rhodococcus erythropolis group</taxon>
    </lineage>
</organism>
<dbReference type="RefSeq" id="WP_029255321.1">
    <property type="nucleotide sequence ID" value="NZ_NOVD01000007.1"/>
</dbReference>
<dbReference type="EMBL" id="NOVD01000007">
    <property type="protein sequence ID" value="PCK26877.1"/>
    <property type="molecule type" value="Genomic_DNA"/>
</dbReference>